<dbReference type="SUPFAM" id="SSF48403">
    <property type="entry name" value="Ankyrin repeat"/>
    <property type="match status" value="1"/>
</dbReference>
<dbReference type="PROSITE" id="PS50297">
    <property type="entry name" value="ANK_REP_REGION"/>
    <property type="match status" value="1"/>
</dbReference>
<feature type="repeat" description="ANK" evidence="1">
    <location>
        <begin position="96"/>
        <end position="128"/>
    </location>
</feature>
<proteinExistence type="predicted"/>
<dbReference type="PROSITE" id="PS50088">
    <property type="entry name" value="ANK_REPEAT"/>
    <property type="match status" value="1"/>
</dbReference>
<name>A0A135VAI3_9PEZI</name>
<dbReference type="InterPro" id="IPR002110">
    <property type="entry name" value="Ankyrin_rpt"/>
</dbReference>
<comment type="caution">
    <text evidence="2">The sequence shown here is derived from an EMBL/GenBank/DDBJ whole genome shotgun (WGS) entry which is preliminary data.</text>
</comment>
<evidence type="ECO:0000313" key="2">
    <source>
        <dbReference type="EMBL" id="KXH69642.1"/>
    </source>
</evidence>
<organism evidence="2 3">
    <name type="scientific">Colletotrichum salicis</name>
    <dbReference type="NCBI Taxonomy" id="1209931"/>
    <lineage>
        <taxon>Eukaryota</taxon>
        <taxon>Fungi</taxon>
        <taxon>Dikarya</taxon>
        <taxon>Ascomycota</taxon>
        <taxon>Pezizomycotina</taxon>
        <taxon>Sordariomycetes</taxon>
        <taxon>Hypocreomycetidae</taxon>
        <taxon>Glomerellales</taxon>
        <taxon>Glomerellaceae</taxon>
        <taxon>Colletotrichum</taxon>
        <taxon>Colletotrichum acutatum species complex</taxon>
    </lineage>
</organism>
<protein>
    <recommendedName>
        <fullName evidence="4">Ankyrin repeat protein</fullName>
    </recommendedName>
</protein>
<reference evidence="2 3" key="1">
    <citation type="submission" date="2014-02" db="EMBL/GenBank/DDBJ databases">
        <title>The genome sequence of Colletotrichum salicis CBS 607.94.</title>
        <authorList>
            <person name="Baroncelli R."/>
            <person name="Thon M.R."/>
        </authorList>
    </citation>
    <scope>NUCLEOTIDE SEQUENCE [LARGE SCALE GENOMIC DNA]</scope>
    <source>
        <strain evidence="2 3">CBS 607.94</strain>
    </source>
</reference>
<keyword evidence="1" id="KW-0040">ANK repeat</keyword>
<gene>
    <name evidence="2" type="ORF">CSAL01_06962</name>
</gene>
<evidence type="ECO:0000313" key="3">
    <source>
        <dbReference type="Proteomes" id="UP000070121"/>
    </source>
</evidence>
<dbReference type="InterPro" id="IPR036770">
    <property type="entry name" value="Ankyrin_rpt-contain_sf"/>
</dbReference>
<evidence type="ECO:0000256" key="1">
    <source>
        <dbReference type="PROSITE-ProRule" id="PRU00023"/>
    </source>
</evidence>
<dbReference type="Pfam" id="PF00023">
    <property type="entry name" value="Ank"/>
    <property type="match status" value="2"/>
</dbReference>
<dbReference type="Gene3D" id="1.25.40.20">
    <property type="entry name" value="Ankyrin repeat-containing domain"/>
    <property type="match status" value="2"/>
</dbReference>
<dbReference type="OrthoDB" id="341259at2759"/>
<dbReference type="EMBL" id="JFFI01000031">
    <property type="protein sequence ID" value="KXH69642.1"/>
    <property type="molecule type" value="Genomic_DNA"/>
</dbReference>
<dbReference type="Proteomes" id="UP000070121">
    <property type="component" value="Unassembled WGS sequence"/>
</dbReference>
<dbReference type="AlphaFoldDB" id="A0A135VAI3"/>
<accession>A0A135VAI3</accession>
<dbReference type="STRING" id="1209931.A0A135VAI3"/>
<evidence type="ECO:0008006" key="4">
    <source>
        <dbReference type="Google" id="ProtNLM"/>
    </source>
</evidence>
<dbReference type="SMART" id="SM00248">
    <property type="entry name" value="ANK"/>
    <property type="match status" value="2"/>
</dbReference>
<sequence>MPGLGAGQPLGIGAYAAQAKPEISTGLQPVTLFDYDIKKNYASSLLPSAKRGNYPGILESLRYGADANTKDHTEFTIEHTPYEETYQKTWRRPLETDLTSLHWAAFNRDEKSLALLLHHGADASLRTDIWVREFGSTVGDKFTFQAYNLVYLSFQPTLRAMPSSETSMGVLSQRLRLGADALYFAFAFAADDQAGSYTTTITSTPVQAVMDLLIAAGASLTTHESTQLNALHQACANWDSEAASLLLTRYKVDPNVRDAFWEHTASSLCGVPA</sequence>
<keyword evidence="3" id="KW-1185">Reference proteome</keyword>